<evidence type="ECO:0000256" key="1">
    <source>
        <dbReference type="SAM" id="Phobius"/>
    </source>
</evidence>
<feature type="transmembrane region" description="Helical" evidence="1">
    <location>
        <begin position="12"/>
        <end position="33"/>
    </location>
</feature>
<feature type="transmembrane region" description="Helical" evidence="1">
    <location>
        <begin position="53"/>
        <end position="70"/>
    </location>
</feature>
<keyword evidence="1" id="KW-0812">Transmembrane</keyword>
<name>S2KWM7_BILW3</name>
<protein>
    <submittedName>
        <fullName evidence="2">Uncharacterized protein</fullName>
    </submittedName>
</protein>
<reference evidence="2 3" key="1">
    <citation type="submission" date="2010-10" db="EMBL/GenBank/DDBJ databases">
        <authorList>
            <consortium name="The Broad Institute Genome Sequencing Platform"/>
            <person name="Ward D."/>
            <person name="Earl A."/>
            <person name="Feldgarden M."/>
            <person name="Young S.K."/>
            <person name="Gargeya S."/>
            <person name="Zeng Q."/>
            <person name="Alvarado L."/>
            <person name="Berlin A."/>
            <person name="Bochicchio J."/>
            <person name="Chapman S.B."/>
            <person name="Chen Z."/>
            <person name="Freedman E."/>
            <person name="Gellesch M."/>
            <person name="Goldberg J."/>
            <person name="Griggs A."/>
            <person name="Gujja S."/>
            <person name="Heilman E."/>
            <person name="Heiman D."/>
            <person name="Howarth C."/>
            <person name="Mehta T."/>
            <person name="Neiman D."/>
            <person name="Pearson M."/>
            <person name="Roberts A."/>
            <person name="Saif S."/>
            <person name="Shea T."/>
            <person name="Shenoy N."/>
            <person name="Sisk P."/>
            <person name="Stolte C."/>
            <person name="Sykes S."/>
            <person name="White J."/>
            <person name="Yandava C."/>
            <person name="Allen-Vercoe E."/>
            <person name="Sibley C."/>
            <person name="Ambrose C.E."/>
            <person name="Strauss J."/>
            <person name="Daigneault M."/>
            <person name="Haas B."/>
            <person name="Nusbaum C."/>
            <person name="Birren B."/>
        </authorList>
    </citation>
    <scope>NUCLEOTIDE SEQUENCE [LARGE SCALE GENOMIC DNA]</scope>
    <source>
        <strain evidence="2 3">3_1_6</strain>
    </source>
</reference>
<sequence>MEFPQFEFIIKRIFYFFLLLIVFALAAVFWFMFDVFLFWKYTPLSEWSPLGRVLWMTFSVLTTIGVNLLVQKKIRHRSS</sequence>
<gene>
    <name evidence="2" type="ORF">HMPREF0179_05300</name>
</gene>
<keyword evidence="1" id="KW-1133">Transmembrane helix</keyword>
<dbReference type="Proteomes" id="UP000006034">
    <property type="component" value="Unassembled WGS sequence"/>
</dbReference>
<accession>S2KWM7</accession>
<organism evidence="2 3">
    <name type="scientific">Bilophila wadsworthia (strain 3_1_6)</name>
    <dbReference type="NCBI Taxonomy" id="563192"/>
    <lineage>
        <taxon>Bacteria</taxon>
        <taxon>Pseudomonadati</taxon>
        <taxon>Thermodesulfobacteriota</taxon>
        <taxon>Desulfovibrionia</taxon>
        <taxon>Desulfovibrionales</taxon>
        <taxon>Desulfovibrionaceae</taxon>
        <taxon>Bilophila</taxon>
    </lineage>
</organism>
<keyword evidence="3" id="KW-1185">Reference proteome</keyword>
<reference evidence="2 3" key="2">
    <citation type="submission" date="2013-04" db="EMBL/GenBank/DDBJ databases">
        <title>The Genome Sequence of Bilophila wadsworthia 3_1_6.</title>
        <authorList>
            <consortium name="The Broad Institute Genomics Platform"/>
            <person name="Earl A."/>
            <person name="Ward D."/>
            <person name="Feldgarden M."/>
            <person name="Gevers D."/>
            <person name="Sibley C."/>
            <person name="Strauss J."/>
            <person name="Allen-Vercoe E."/>
            <person name="Walker B."/>
            <person name="Young S."/>
            <person name="Zeng Q."/>
            <person name="Gargeya S."/>
            <person name="Fitzgerald M."/>
            <person name="Haas B."/>
            <person name="Abouelleil A."/>
            <person name="Allen A.W."/>
            <person name="Alvarado L."/>
            <person name="Arachchi H.M."/>
            <person name="Berlin A.M."/>
            <person name="Chapman S.B."/>
            <person name="Gainer-Dewar J."/>
            <person name="Goldberg J."/>
            <person name="Griggs A."/>
            <person name="Gujja S."/>
            <person name="Hansen M."/>
            <person name="Howarth C."/>
            <person name="Imamovic A."/>
            <person name="Ireland A."/>
            <person name="Larimer J."/>
            <person name="McCowan C."/>
            <person name="Murphy C."/>
            <person name="Pearson M."/>
            <person name="Poon T.W."/>
            <person name="Priest M."/>
            <person name="Roberts A."/>
            <person name="Saif S."/>
            <person name="Shea T."/>
            <person name="Sisk P."/>
            <person name="Sykes S."/>
            <person name="Wortman J."/>
            <person name="Nusbaum C."/>
            <person name="Birren B."/>
        </authorList>
    </citation>
    <scope>NUCLEOTIDE SEQUENCE [LARGE SCALE GENOMIC DNA]</scope>
    <source>
        <strain evidence="2 3">3_1_6</strain>
    </source>
</reference>
<proteinExistence type="predicted"/>
<comment type="caution">
    <text evidence="2">The sequence shown here is derived from an EMBL/GenBank/DDBJ whole genome shotgun (WGS) entry which is preliminary data.</text>
</comment>
<evidence type="ECO:0000313" key="2">
    <source>
        <dbReference type="EMBL" id="EPC05701.1"/>
    </source>
</evidence>
<evidence type="ECO:0000313" key="3">
    <source>
        <dbReference type="Proteomes" id="UP000006034"/>
    </source>
</evidence>
<dbReference type="AlphaFoldDB" id="S2KWM7"/>
<dbReference type="EMBL" id="ADCP02000003">
    <property type="protein sequence ID" value="EPC05701.1"/>
    <property type="molecule type" value="Genomic_DNA"/>
</dbReference>
<keyword evidence="1" id="KW-0472">Membrane</keyword>
<dbReference type="HOGENOM" id="CLU_2599007_0_0_7"/>